<evidence type="ECO:0000313" key="2">
    <source>
        <dbReference type="EMBL" id="GIX88565.1"/>
    </source>
</evidence>
<feature type="region of interest" description="Disordered" evidence="1">
    <location>
        <begin position="75"/>
        <end position="98"/>
    </location>
</feature>
<dbReference type="AlphaFoldDB" id="A0AAV4NXV7"/>
<reference evidence="2 3" key="1">
    <citation type="submission" date="2021-06" db="EMBL/GenBank/DDBJ databases">
        <title>Caerostris extrusa draft genome.</title>
        <authorList>
            <person name="Kono N."/>
            <person name="Arakawa K."/>
        </authorList>
    </citation>
    <scope>NUCLEOTIDE SEQUENCE [LARGE SCALE GENOMIC DNA]</scope>
</reference>
<organism evidence="2 3">
    <name type="scientific">Caerostris extrusa</name>
    <name type="common">Bark spider</name>
    <name type="synonym">Caerostris bankana</name>
    <dbReference type="NCBI Taxonomy" id="172846"/>
    <lineage>
        <taxon>Eukaryota</taxon>
        <taxon>Metazoa</taxon>
        <taxon>Ecdysozoa</taxon>
        <taxon>Arthropoda</taxon>
        <taxon>Chelicerata</taxon>
        <taxon>Arachnida</taxon>
        <taxon>Araneae</taxon>
        <taxon>Araneomorphae</taxon>
        <taxon>Entelegynae</taxon>
        <taxon>Araneoidea</taxon>
        <taxon>Araneidae</taxon>
        <taxon>Caerostris</taxon>
    </lineage>
</organism>
<comment type="caution">
    <text evidence="2">The sequence shown here is derived from an EMBL/GenBank/DDBJ whole genome shotgun (WGS) entry which is preliminary data.</text>
</comment>
<accession>A0AAV4NXV7</accession>
<name>A0AAV4NXV7_CAEEX</name>
<evidence type="ECO:0000313" key="3">
    <source>
        <dbReference type="Proteomes" id="UP001054945"/>
    </source>
</evidence>
<feature type="compositionally biased region" description="Basic and acidic residues" evidence="1">
    <location>
        <begin position="85"/>
        <end position="98"/>
    </location>
</feature>
<sequence length="98" mass="11366">MEHPQKSPFETHPFVCRRKKGRIHHNADIPLPESISSCSCHVKKKKEKKDGTDPPLFESGRTWCRISDERPLRTKKKGSSLFHQIPEEKQVGEKKTAY</sequence>
<protein>
    <submittedName>
        <fullName evidence="2">Uncharacterized protein</fullName>
    </submittedName>
</protein>
<dbReference type="EMBL" id="BPLR01021336">
    <property type="protein sequence ID" value="GIX88565.1"/>
    <property type="molecule type" value="Genomic_DNA"/>
</dbReference>
<evidence type="ECO:0000256" key="1">
    <source>
        <dbReference type="SAM" id="MobiDB-lite"/>
    </source>
</evidence>
<keyword evidence="3" id="KW-1185">Reference proteome</keyword>
<gene>
    <name evidence="2" type="ORF">CEXT_352571</name>
</gene>
<dbReference type="Proteomes" id="UP001054945">
    <property type="component" value="Unassembled WGS sequence"/>
</dbReference>
<proteinExistence type="predicted"/>